<evidence type="ECO:0000256" key="8">
    <source>
        <dbReference type="ARBA" id="ARBA00023053"/>
    </source>
</evidence>
<dbReference type="PANTHER" id="PTHR48086:SF3">
    <property type="entry name" value="SODIUM_PROLINE SYMPORTER"/>
    <property type="match status" value="1"/>
</dbReference>
<comment type="function">
    <text evidence="14">Catalyzes the sodium-dependent uptake of extracellular L-proline.</text>
</comment>
<dbReference type="Gene3D" id="1.20.1730.10">
    <property type="entry name" value="Sodium/glucose cotransporter"/>
    <property type="match status" value="1"/>
</dbReference>
<evidence type="ECO:0000256" key="14">
    <source>
        <dbReference type="RuleBase" id="RU366012"/>
    </source>
</evidence>
<keyword evidence="10 14" id="KW-0472">Membrane</keyword>
<comment type="catalytic activity">
    <reaction evidence="12">
        <text>L-proline(in) + Na(+)(in) = L-proline(out) + Na(+)(out)</text>
        <dbReference type="Rhea" id="RHEA:28967"/>
        <dbReference type="ChEBI" id="CHEBI:29101"/>
        <dbReference type="ChEBI" id="CHEBI:60039"/>
    </reaction>
</comment>
<comment type="similarity">
    <text evidence="2 13">Belongs to the sodium:solute symporter (SSF) (TC 2.A.21) family.</text>
</comment>
<dbReference type="InterPro" id="IPR001734">
    <property type="entry name" value="Na/solute_symporter"/>
</dbReference>
<dbReference type="InterPro" id="IPR050277">
    <property type="entry name" value="Sodium:Solute_Symporter"/>
</dbReference>
<feature type="transmembrane region" description="Helical" evidence="14">
    <location>
        <begin position="232"/>
        <end position="255"/>
    </location>
</feature>
<feature type="transmembrane region" description="Helical" evidence="14">
    <location>
        <begin position="419"/>
        <end position="437"/>
    </location>
</feature>
<keyword evidence="6 14" id="KW-0769">Symport</keyword>
<comment type="caution">
    <text evidence="15">The sequence shown here is derived from an EMBL/GenBank/DDBJ whole genome shotgun (WGS) entry which is preliminary data.</text>
</comment>
<evidence type="ECO:0000256" key="9">
    <source>
        <dbReference type="ARBA" id="ARBA00023065"/>
    </source>
</evidence>
<evidence type="ECO:0000313" key="16">
    <source>
        <dbReference type="Proteomes" id="UP000443582"/>
    </source>
</evidence>
<keyword evidence="14" id="KW-0029">Amino-acid transport</keyword>
<evidence type="ECO:0000256" key="2">
    <source>
        <dbReference type="ARBA" id="ARBA00006434"/>
    </source>
</evidence>
<keyword evidence="11 14" id="KW-0739">Sodium transport</keyword>
<evidence type="ECO:0000256" key="10">
    <source>
        <dbReference type="ARBA" id="ARBA00023136"/>
    </source>
</evidence>
<keyword evidence="3 14" id="KW-0813">Transport</keyword>
<dbReference type="PROSITE" id="PS50283">
    <property type="entry name" value="NA_SOLUT_SYMP_3"/>
    <property type="match status" value="1"/>
</dbReference>
<dbReference type="CDD" id="cd11475">
    <property type="entry name" value="SLC5sbd_PutP"/>
    <property type="match status" value="1"/>
</dbReference>
<feature type="transmembrane region" description="Helical" evidence="14">
    <location>
        <begin position="276"/>
        <end position="299"/>
    </location>
</feature>
<accession>A0ABY0IIW4</accession>
<evidence type="ECO:0000256" key="1">
    <source>
        <dbReference type="ARBA" id="ARBA00004651"/>
    </source>
</evidence>
<dbReference type="InterPro" id="IPR038377">
    <property type="entry name" value="Na/Glc_symporter_sf"/>
</dbReference>
<proteinExistence type="inferred from homology"/>
<feature type="transmembrane region" description="Helical" evidence="14">
    <location>
        <begin position="188"/>
        <end position="212"/>
    </location>
</feature>
<dbReference type="RefSeq" id="WP_115360924.1">
    <property type="nucleotide sequence ID" value="NZ_QDKL01000002.1"/>
</dbReference>
<keyword evidence="9 14" id="KW-0406">Ion transport</keyword>
<keyword evidence="4 14" id="KW-1003">Cell membrane</keyword>
<dbReference type="PANTHER" id="PTHR48086">
    <property type="entry name" value="SODIUM/PROLINE SYMPORTER-RELATED"/>
    <property type="match status" value="1"/>
</dbReference>
<dbReference type="InterPro" id="IPR011851">
    <property type="entry name" value="Na/Pro_symporter"/>
</dbReference>
<reference evidence="16" key="1">
    <citation type="journal article" date="2019" name="Int. J. Syst. Evol. Microbiol.">
        <title>Halobacteriovorax valvorus sp. nov., a novel prokaryotic predator isolated from coastal seawater of China.</title>
        <authorList>
            <person name="Chen M.-X."/>
        </authorList>
    </citation>
    <scope>NUCLEOTIDE SEQUENCE [LARGE SCALE GENOMIC DNA]</scope>
    <source>
        <strain evidence="16">BL9</strain>
    </source>
</reference>
<keyword evidence="7 14" id="KW-1133">Transmembrane helix</keyword>
<feature type="transmembrane region" description="Helical" evidence="14">
    <location>
        <begin position="121"/>
        <end position="139"/>
    </location>
</feature>
<protein>
    <recommendedName>
        <fullName evidence="14">Sodium/proline symporter</fullName>
    </recommendedName>
    <alternativeName>
        <fullName evidence="14">Proline permease</fullName>
    </alternativeName>
</protein>
<feature type="transmembrane region" description="Helical" evidence="14">
    <location>
        <begin position="319"/>
        <end position="342"/>
    </location>
</feature>
<keyword evidence="5 14" id="KW-0812">Transmembrane</keyword>
<sequence>MIVYSFLFFLLLFTLIGVSSSFKSKKNNSDYLLAGHNTPPWMAALSAVATNNSGYMFIGLIGYTYTSGIQSSWIMIGWIVGDYIMSMFVHKKLREVTEAEDLLSFGGVLSRWQRGTSFKKLRFIAGLITFIFLGVYAAAQFKAGSKALHVLFGWDYSTGAIIGAIIVFAYCLSGGIRASIWTDAAQSFVMIVAMGMLFVVGVNEVGGYGQYVDKLNAVSPGYLSFMPTGLEVGGASGVFLFILGWVFAGFGVIGQPHIMIRFMTIDDTKHMNKTRMYYYAWFIAFTVMTIGAGLTARLLLPNSANFDAELALPMMSQMLLPEILIGVVLAGIFAATMSTADSQVLSCSAAFTRDLMPKKSDNVYLTKLATALTTIIALVVALYGSKNVFELVLLSWSILAACFGPLLFVYAMKKQVSEFTGIAMMVIGGATTVIWMVQGLGGIIYEVAPGIVMGLITYLVLSQTKFNDIISSNKVKDARTQQAAEFGNDGSQEFSS</sequence>
<evidence type="ECO:0000256" key="3">
    <source>
        <dbReference type="ARBA" id="ARBA00022448"/>
    </source>
</evidence>
<evidence type="ECO:0000256" key="11">
    <source>
        <dbReference type="ARBA" id="ARBA00023201"/>
    </source>
</evidence>
<comment type="subcellular location">
    <subcellularLocation>
        <location evidence="1 14">Cell membrane</location>
        <topology evidence="1 14">Multi-pass membrane protein</topology>
    </subcellularLocation>
</comment>
<evidence type="ECO:0000256" key="5">
    <source>
        <dbReference type="ARBA" id="ARBA00022692"/>
    </source>
</evidence>
<evidence type="ECO:0000256" key="13">
    <source>
        <dbReference type="RuleBase" id="RU362091"/>
    </source>
</evidence>
<evidence type="ECO:0000256" key="7">
    <source>
        <dbReference type="ARBA" id="ARBA00022989"/>
    </source>
</evidence>
<feature type="transmembrane region" description="Helical" evidence="14">
    <location>
        <begin position="391"/>
        <end position="412"/>
    </location>
</feature>
<organism evidence="15 16">
    <name type="scientific">Halobacteriovorax vibrionivorans</name>
    <dbReference type="NCBI Taxonomy" id="2152716"/>
    <lineage>
        <taxon>Bacteria</taxon>
        <taxon>Pseudomonadati</taxon>
        <taxon>Bdellovibrionota</taxon>
        <taxon>Bacteriovoracia</taxon>
        <taxon>Bacteriovoracales</taxon>
        <taxon>Halobacteriovoraceae</taxon>
        <taxon>Halobacteriovorax</taxon>
    </lineage>
</organism>
<evidence type="ECO:0000256" key="4">
    <source>
        <dbReference type="ARBA" id="ARBA00022475"/>
    </source>
</evidence>
<dbReference type="EMBL" id="QDKL01000002">
    <property type="protein sequence ID" value="RZF21489.1"/>
    <property type="molecule type" value="Genomic_DNA"/>
</dbReference>
<keyword evidence="16" id="KW-1185">Reference proteome</keyword>
<evidence type="ECO:0000256" key="12">
    <source>
        <dbReference type="ARBA" id="ARBA00033708"/>
    </source>
</evidence>
<dbReference type="Proteomes" id="UP000443582">
    <property type="component" value="Unassembled WGS sequence"/>
</dbReference>
<name>A0ABY0IIW4_9BACT</name>
<feature type="transmembrane region" description="Helical" evidence="14">
    <location>
        <begin position="443"/>
        <end position="461"/>
    </location>
</feature>
<keyword evidence="8 14" id="KW-0915">Sodium</keyword>
<gene>
    <name evidence="15" type="ORF">DAY19_07315</name>
</gene>
<feature type="transmembrane region" description="Helical" evidence="14">
    <location>
        <begin position="159"/>
        <end position="176"/>
    </location>
</feature>
<evidence type="ECO:0000256" key="6">
    <source>
        <dbReference type="ARBA" id="ARBA00022847"/>
    </source>
</evidence>
<evidence type="ECO:0000313" key="15">
    <source>
        <dbReference type="EMBL" id="RZF21489.1"/>
    </source>
</evidence>
<comment type="caution">
    <text evidence="14">Lacks conserved residue(s) required for the propagation of feature annotation.</text>
</comment>
<dbReference type="Pfam" id="PF00474">
    <property type="entry name" value="SSF"/>
    <property type="match status" value="1"/>
</dbReference>
<feature type="transmembrane region" description="Helical" evidence="14">
    <location>
        <begin position="363"/>
        <end position="385"/>
    </location>
</feature>